<dbReference type="GO" id="GO:0000166">
    <property type="term" value="F:nucleotide binding"/>
    <property type="evidence" value="ECO:0007669"/>
    <property type="project" value="UniProtKB-KW"/>
</dbReference>
<dbReference type="GO" id="GO:0004821">
    <property type="term" value="F:histidine-tRNA ligase activity"/>
    <property type="evidence" value="ECO:0007669"/>
    <property type="project" value="UniProtKB-EC"/>
</dbReference>
<comment type="similarity">
    <text evidence="1">Belongs to the class-II aminoacyl-tRNA synthetase family.</text>
</comment>
<dbReference type="SUPFAM" id="SSF52954">
    <property type="entry name" value="Class II aaRS ABD-related"/>
    <property type="match status" value="1"/>
</dbReference>
<evidence type="ECO:0000313" key="6">
    <source>
        <dbReference type="EMBL" id="EGZ28244.1"/>
    </source>
</evidence>
<name>G4YMB4_PHYSP</name>
<evidence type="ECO:0000256" key="3">
    <source>
        <dbReference type="ARBA" id="ARBA00030619"/>
    </source>
</evidence>
<dbReference type="PANTHER" id="PTHR43707:SF1">
    <property type="entry name" value="HISTIDINE--TRNA LIGASE, MITOCHONDRIAL-RELATED"/>
    <property type="match status" value="1"/>
</dbReference>
<dbReference type="InterPro" id="IPR036621">
    <property type="entry name" value="Anticodon-bd_dom_sf"/>
</dbReference>
<keyword evidence="7" id="KW-1185">Reference proteome</keyword>
<sequence length="234" mass="25164">MVSLERGSVLRILDSKSEADQKIIIDAPQLKDFLSDESRTRFDQVLGGLDALSIAFQHNPRLVRGLDYYSNTVFEFVEKPASAASSSVEATTGGIAVLAGGCYDGLAESLGGPATACAGWAAGVDRLNLLREMPIETAISVAVVPVLSGDDSSRVLHEAMLVAQTLRQRGLTVHFCHGRGNMKKQMKAAERYGSTHAVILGGAEIEQQSVKVKNLEKREEAEVSLVELGSFEFL</sequence>
<accession>G4YMB4</accession>
<dbReference type="GeneID" id="20654860"/>
<dbReference type="SMR" id="G4YMB4"/>
<feature type="domain" description="Anticodon-binding" evidence="5">
    <location>
        <begin position="141"/>
        <end position="228"/>
    </location>
</feature>
<comment type="catalytic activity">
    <reaction evidence="4">
        <text>tRNA(His) + L-histidine + ATP = L-histidyl-tRNA(His) + AMP + diphosphate + H(+)</text>
        <dbReference type="Rhea" id="RHEA:17313"/>
        <dbReference type="Rhea" id="RHEA-COMP:9665"/>
        <dbReference type="Rhea" id="RHEA-COMP:9689"/>
        <dbReference type="ChEBI" id="CHEBI:15378"/>
        <dbReference type="ChEBI" id="CHEBI:30616"/>
        <dbReference type="ChEBI" id="CHEBI:33019"/>
        <dbReference type="ChEBI" id="CHEBI:57595"/>
        <dbReference type="ChEBI" id="CHEBI:78442"/>
        <dbReference type="ChEBI" id="CHEBI:78527"/>
        <dbReference type="ChEBI" id="CHEBI:456215"/>
        <dbReference type="EC" id="6.1.1.21"/>
    </reaction>
</comment>
<dbReference type="GO" id="GO:0005737">
    <property type="term" value="C:cytoplasm"/>
    <property type="evidence" value="ECO:0007669"/>
    <property type="project" value="InterPro"/>
</dbReference>
<dbReference type="InterPro" id="IPR004516">
    <property type="entry name" value="HisRS/HisZ"/>
</dbReference>
<dbReference type="SUPFAM" id="SSF55681">
    <property type="entry name" value="Class II aaRS and biotin synthetases"/>
    <property type="match status" value="1"/>
</dbReference>
<gene>
    <name evidence="6" type="ORF">PHYSODRAFT_477153</name>
</gene>
<dbReference type="InterPro" id="IPR004154">
    <property type="entry name" value="Anticodon-bd"/>
</dbReference>
<dbReference type="KEGG" id="psoj:PHYSODRAFT_477153"/>
<dbReference type="Gene3D" id="3.40.50.800">
    <property type="entry name" value="Anticodon-binding domain"/>
    <property type="match status" value="1"/>
</dbReference>
<proteinExistence type="inferred from homology"/>
<dbReference type="PANTHER" id="PTHR43707">
    <property type="entry name" value="HISTIDYL-TRNA SYNTHETASE"/>
    <property type="match status" value="1"/>
</dbReference>
<evidence type="ECO:0000259" key="5">
    <source>
        <dbReference type="Pfam" id="PF03129"/>
    </source>
</evidence>
<dbReference type="GO" id="GO:0006427">
    <property type="term" value="P:histidyl-tRNA aminoacylation"/>
    <property type="evidence" value="ECO:0007669"/>
    <property type="project" value="TreeGrafter"/>
</dbReference>
<evidence type="ECO:0000313" key="7">
    <source>
        <dbReference type="Proteomes" id="UP000002640"/>
    </source>
</evidence>
<evidence type="ECO:0000256" key="4">
    <source>
        <dbReference type="ARBA" id="ARBA00047639"/>
    </source>
</evidence>
<protein>
    <recommendedName>
        <fullName evidence="2">histidine--tRNA ligase</fullName>
        <ecNumber evidence="2">6.1.1.21</ecNumber>
    </recommendedName>
    <alternativeName>
        <fullName evidence="3">Histidyl-tRNA synthetase</fullName>
    </alternativeName>
</protein>
<dbReference type="Proteomes" id="UP000002640">
    <property type="component" value="Unassembled WGS sequence"/>
</dbReference>
<dbReference type="InterPro" id="IPR045864">
    <property type="entry name" value="aa-tRNA-synth_II/BPL/LPL"/>
</dbReference>
<dbReference type="OMA" id="KAMCSVA"/>
<reference evidence="6 7" key="1">
    <citation type="journal article" date="2006" name="Science">
        <title>Phytophthora genome sequences uncover evolutionary origins and mechanisms of pathogenesis.</title>
        <authorList>
            <person name="Tyler B.M."/>
            <person name="Tripathy S."/>
            <person name="Zhang X."/>
            <person name="Dehal P."/>
            <person name="Jiang R.H."/>
            <person name="Aerts A."/>
            <person name="Arredondo F.D."/>
            <person name="Baxter L."/>
            <person name="Bensasson D."/>
            <person name="Beynon J.L."/>
            <person name="Chapman J."/>
            <person name="Damasceno C.M."/>
            <person name="Dorrance A.E."/>
            <person name="Dou D."/>
            <person name="Dickerman A.W."/>
            <person name="Dubchak I.L."/>
            <person name="Garbelotto M."/>
            <person name="Gijzen M."/>
            <person name="Gordon S.G."/>
            <person name="Govers F."/>
            <person name="Grunwald N.J."/>
            <person name="Huang W."/>
            <person name="Ivors K.L."/>
            <person name="Jones R.W."/>
            <person name="Kamoun S."/>
            <person name="Krampis K."/>
            <person name="Lamour K.H."/>
            <person name="Lee M.K."/>
            <person name="McDonald W.H."/>
            <person name="Medina M."/>
            <person name="Meijer H.J."/>
            <person name="Nordberg E.K."/>
            <person name="Maclean D.J."/>
            <person name="Ospina-Giraldo M.D."/>
            <person name="Morris P.F."/>
            <person name="Phuntumart V."/>
            <person name="Putnam N.H."/>
            <person name="Rash S."/>
            <person name="Rose J.K."/>
            <person name="Sakihama Y."/>
            <person name="Salamov A.A."/>
            <person name="Savidor A."/>
            <person name="Scheuring C.F."/>
            <person name="Smith B.M."/>
            <person name="Sobral B.W."/>
            <person name="Terry A."/>
            <person name="Torto-Alalibo T.A."/>
            <person name="Win J."/>
            <person name="Xu Z."/>
            <person name="Zhang H."/>
            <person name="Grigoriev I.V."/>
            <person name="Rokhsar D.S."/>
            <person name="Boore J.L."/>
        </authorList>
    </citation>
    <scope>NUCLEOTIDE SEQUENCE [LARGE SCALE GENOMIC DNA]</scope>
    <source>
        <strain evidence="6 7">P6497</strain>
    </source>
</reference>
<evidence type="ECO:0000256" key="1">
    <source>
        <dbReference type="ARBA" id="ARBA00008226"/>
    </source>
</evidence>
<dbReference type="RefSeq" id="XP_009515519.1">
    <property type="nucleotide sequence ID" value="XM_009517224.1"/>
</dbReference>
<organism evidence="6 7">
    <name type="scientific">Phytophthora sojae (strain P6497)</name>
    <name type="common">Soybean stem and root rot agent</name>
    <name type="synonym">Phytophthora megasperma f. sp. glycines</name>
    <dbReference type="NCBI Taxonomy" id="1094619"/>
    <lineage>
        <taxon>Eukaryota</taxon>
        <taxon>Sar</taxon>
        <taxon>Stramenopiles</taxon>
        <taxon>Oomycota</taxon>
        <taxon>Peronosporomycetes</taxon>
        <taxon>Peronosporales</taxon>
        <taxon>Peronosporaceae</taxon>
        <taxon>Phytophthora</taxon>
    </lineage>
</organism>
<dbReference type="EC" id="6.1.1.21" evidence="2"/>
<evidence type="ECO:0000256" key="2">
    <source>
        <dbReference type="ARBA" id="ARBA00012815"/>
    </source>
</evidence>
<dbReference type="AlphaFoldDB" id="G4YMB4"/>
<dbReference type="STRING" id="1094619.G4YMB4"/>
<dbReference type="InParanoid" id="G4YMB4"/>
<dbReference type="Gene3D" id="3.30.930.10">
    <property type="entry name" value="Bira Bifunctional Protein, Domain 2"/>
    <property type="match status" value="1"/>
</dbReference>
<dbReference type="EMBL" id="JH159151">
    <property type="protein sequence ID" value="EGZ28244.1"/>
    <property type="molecule type" value="Genomic_DNA"/>
</dbReference>
<dbReference type="Pfam" id="PF03129">
    <property type="entry name" value="HGTP_anticodon"/>
    <property type="match status" value="1"/>
</dbReference>